<dbReference type="GO" id="GO:0016020">
    <property type="term" value="C:membrane"/>
    <property type="evidence" value="ECO:0007669"/>
    <property type="project" value="UniProtKB-SubCell"/>
</dbReference>
<evidence type="ECO:0000256" key="5">
    <source>
        <dbReference type="ARBA" id="ARBA00022989"/>
    </source>
</evidence>
<name>R4KMN6_9FIRM</name>
<proteinExistence type="inferred from homology"/>
<feature type="transmembrane region" description="Helical" evidence="7">
    <location>
        <begin position="12"/>
        <end position="34"/>
    </location>
</feature>
<evidence type="ECO:0000256" key="4">
    <source>
        <dbReference type="ARBA" id="ARBA00022692"/>
    </source>
</evidence>
<reference evidence="9 10" key="1">
    <citation type="submission" date="2012-01" db="EMBL/GenBank/DDBJ databases">
        <title>Complete sequence of Desulfotomaculum gibsoniae DSM 7213.</title>
        <authorList>
            <consortium name="US DOE Joint Genome Institute"/>
            <person name="Lucas S."/>
            <person name="Han J."/>
            <person name="Lapidus A."/>
            <person name="Cheng J.-F."/>
            <person name="Goodwin L."/>
            <person name="Pitluck S."/>
            <person name="Peters L."/>
            <person name="Ovchinnikova G."/>
            <person name="Teshima H."/>
            <person name="Detter J.C."/>
            <person name="Han C."/>
            <person name="Tapia R."/>
            <person name="Land M."/>
            <person name="Hauser L."/>
            <person name="Kyrpides N."/>
            <person name="Ivanova N."/>
            <person name="Pagani I."/>
            <person name="Parshina S."/>
            <person name="Plugge C."/>
            <person name="Muyzer G."/>
            <person name="Kuever J."/>
            <person name="Ivanova A."/>
            <person name="Nazina T."/>
            <person name="Klenk H.-P."/>
            <person name="Brambilla E."/>
            <person name="Spring S."/>
            <person name="Stams A.F."/>
            <person name="Woyke T."/>
        </authorList>
    </citation>
    <scope>NUCLEOTIDE SEQUENCE [LARGE SCALE GENOMIC DNA]</scope>
    <source>
        <strain evidence="9 10">DSM 7213</strain>
    </source>
</reference>
<comment type="similarity">
    <text evidence="2">Belongs to the bacterial sugar transferase family.</text>
</comment>
<keyword evidence="10" id="KW-1185">Reference proteome</keyword>
<evidence type="ECO:0000256" key="1">
    <source>
        <dbReference type="ARBA" id="ARBA00004141"/>
    </source>
</evidence>
<evidence type="ECO:0000256" key="3">
    <source>
        <dbReference type="ARBA" id="ARBA00022679"/>
    </source>
</evidence>
<dbReference type="NCBIfam" id="TIGR03025">
    <property type="entry name" value="EPS_sugtrans"/>
    <property type="match status" value="1"/>
</dbReference>
<protein>
    <submittedName>
        <fullName evidence="9">Exopolysaccharide biosynthesis polyprenyl glycosylphosphotransferase</fullName>
    </submittedName>
</protein>
<evidence type="ECO:0000259" key="8">
    <source>
        <dbReference type="Pfam" id="PF02397"/>
    </source>
</evidence>
<dbReference type="STRING" id="767817.Desgi_4723"/>
<dbReference type="AlphaFoldDB" id="R4KMN6"/>
<evidence type="ECO:0000256" key="6">
    <source>
        <dbReference type="ARBA" id="ARBA00023136"/>
    </source>
</evidence>
<keyword evidence="6 7" id="KW-0472">Membrane</keyword>
<gene>
    <name evidence="9" type="ORF">Desgi_4723</name>
</gene>
<dbReference type="EMBL" id="CP003273">
    <property type="protein sequence ID" value="AGL03944.1"/>
    <property type="molecule type" value="Genomic_DNA"/>
</dbReference>
<evidence type="ECO:0000256" key="2">
    <source>
        <dbReference type="ARBA" id="ARBA00006464"/>
    </source>
</evidence>
<dbReference type="GO" id="GO:0016780">
    <property type="term" value="F:phosphotransferase activity, for other substituted phosphate groups"/>
    <property type="evidence" value="ECO:0007669"/>
    <property type="project" value="TreeGrafter"/>
</dbReference>
<evidence type="ECO:0000256" key="7">
    <source>
        <dbReference type="SAM" id="Phobius"/>
    </source>
</evidence>
<sequence length="205" mass="24001">MNTHDVIKRWFDIILSLVLLIIFSPIMVIITLAIKITSPGEVIYRQQRLGRYGKIFYLLKFRSMVKNAESMGSGMLLEENDTRITPLGKFLRKTSLDELPQLINVLKGEMSMVGPRPAPVFHLPKYDDEQRRRLQFRPGITGWAQVNGRVALYWPQRIELDLWYIDHYSLLLDYKILLKTAWTVFDRKSTAAKPDRKDVDPFMKM</sequence>
<dbReference type="PANTHER" id="PTHR30576">
    <property type="entry name" value="COLANIC BIOSYNTHESIS UDP-GLUCOSE LIPID CARRIER TRANSFERASE"/>
    <property type="match status" value="1"/>
</dbReference>
<evidence type="ECO:0000313" key="10">
    <source>
        <dbReference type="Proteomes" id="UP000013520"/>
    </source>
</evidence>
<keyword evidence="3 9" id="KW-0808">Transferase</keyword>
<dbReference type="PANTHER" id="PTHR30576:SF0">
    <property type="entry name" value="UNDECAPRENYL-PHOSPHATE N-ACETYLGALACTOSAMINYL 1-PHOSPHATE TRANSFERASE-RELATED"/>
    <property type="match status" value="1"/>
</dbReference>
<feature type="domain" description="Bacterial sugar transferase" evidence="8">
    <location>
        <begin position="8"/>
        <end position="185"/>
    </location>
</feature>
<comment type="subcellular location">
    <subcellularLocation>
        <location evidence="1">Membrane</location>
        <topology evidence="1">Multi-pass membrane protein</topology>
    </subcellularLocation>
</comment>
<organism evidence="9 10">
    <name type="scientific">Desulfoscipio gibsoniae DSM 7213</name>
    <dbReference type="NCBI Taxonomy" id="767817"/>
    <lineage>
        <taxon>Bacteria</taxon>
        <taxon>Bacillati</taxon>
        <taxon>Bacillota</taxon>
        <taxon>Clostridia</taxon>
        <taxon>Eubacteriales</taxon>
        <taxon>Desulfallaceae</taxon>
        <taxon>Desulfoscipio</taxon>
    </lineage>
</organism>
<dbReference type="InterPro" id="IPR003362">
    <property type="entry name" value="Bact_transf"/>
</dbReference>
<dbReference type="KEGG" id="dgi:Desgi_4723"/>
<dbReference type="eggNOG" id="COG2148">
    <property type="taxonomic scope" value="Bacteria"/>
</dbReference>
<dbReference type="Pfam" id="PF02397">
    <property type="entry name" value="Bac_transf"/>
    <property type="match status" value="1"/>
</dbReference>
<dbReference type="HOGENOM" id="CLU_024920_1_4_9"/>
<accession>R4KMN6</accession>
<evidence type="ECO:0000313" key="9">
    <source>
        <dbReference type="EMBL" id="AGL03944.1"/>
    </source>
</evidence>
<keyword evidence="4 7" id="KW-0812">Transmembrane</keyword>
<dbReference type="Proteomes" id="UP000013520">
    <property type="component" value="Chromosome"/>
</dbReference>
<dbReference type="InterPro" id="IPR017475">
    <property type="entry name" value="EPS_sugar_tfrase"/>
</dbReference>
<keyword evidence="5 7" id="KW-1133">Transmembrane helix</keyword>